<evidence type="ECO:0000259" key="12">
    <source>
        <dbReference type="PROSITE" id="PS50110"/>
    </source>
</evidence>
<dbReference type="AlphaFoldDB" id="A0A374NYS7"/>
<evidence type="ECO:0000259" key="11">
    <source>
        <dbReference type="PROSITE" id="PS50109"/>
    </source>
</evidence>
<evidence type="ECO:0000256" key="4">
    <source>
        <dbReference type="ARBA" id="ARBA00018672"/>
    </source>
</evidence>
<dbReference type="Pfam" id="PF00512">
    <property type="entry name" value="HisKA"/>
    <property type="match status" value="1"/>
</dbReference>
<sequence>MEVNLSYDQLNNEYSMLMSVLGASVSKHLIDEHYTCIWANDYYYELIRYPKPEYEALFNNQCDKYFFNNPEGWRLLTEKIASAQEMQEKRYTIFLPMLYPDGERFWVKLQSVFTNEYIDGYPVAYTTMTDVTEMVRARQEQEYTQQVFEKVTQEQKMLMEALNVSVSKHLIDEHFTCVWANEHYYKLIGYPKTRYEELFHNHADAYYQNNTEGWELLCRKVQSVLERGEDQYEMIVPMKYEDGSSYWVKLFSYFTDEYINGIRTSYTVMTDVTELVQMKNEQEMLMRAMKVSVSRHLVDEHFTVLWANDFYYELIGYSKLEYEALFHNHCDEYFLHNQGSWSAIHDKISQMSEAGEKSYEVFIPLKIPDGSTCWVKMVGFFTDICQDGKQLAYTTMVDVTDMIQIQQEKTIAYENIPGFIVKYRILWDKAMMIEASDRITEIFDVDMGRLSSLDSYSVLRPESRAMLEANHSNFRRREPFEGSIRVKDKYGRDRWFQIHCTCIDFVADDPVYLTVFIDITDITELRVLQGKLEERTVMLNTALEEAKQANAAKSDFLSRMSHDIRTPMNVIAGMTEIASSHLSEPERTKDCLQKIRLSSHHLLGLINDVLDMSKIENGNFHINTLPISLPAVLREVIMITLAGIREKGQVFDVHLMNLEDEQFCSDALRLRQILLNLLSNACKFTPVSGRVVFEVEQMVAEQKSKQKGMGRMTALRFTVSDTGAGMSQEFLEHIFEAFTREQDSRTDQIEGSGLGMCITKRLVDMMDGTITVKSQPGKGTSFQVTLPMKVVPEKGGNAIWEEGSNAIDGVHILLADHDPVVLTHGCQALTALGVEAECAGSGEEAAAMVLSRHREGRDFSMVILDADLSEPNWLETARRIRNAGANGQPCLIISAFDWNDRKEEAIKAGICGFVEKPLFHSALENCIMEHLNGKAQPVHQPLTFDFSGRTFLLVEDNELNREIALELLGNLGASLETAVNGEEAVNRFKESPPGFYSLILMDIQMPVMNGYEAARAIRSLGRADAVSVPIIAMTADAFVEDIQNSKAAGMNGHMAKPLDYEGMSREISKYLNNDYKRREDFYE</sequence>
<accession>A0A374NYS7</accession>
<dbReference type="Pfam" id="PF02518">
    <property type="entry name" value="HATPase_c"/>
    <property type="match status" value="1"/>
</dbReference>
<keyword evidence="8" id="KW-0902">Two-component regulatory system</keyword>
<dbReference type="InterPro" id="IPR004358">
    <property type="entry name" value="Sig_transdc_His_kin-like_C"/>
</dbReference>
<feature type="domain" description="Histidine kinase" evidence="11">
    <location>
        <begin position="559"/>
        <end position="790"/>
    </location>
</feature>
<dbReference type="SUPFAM" id="SSF55874">
    <property type="entry name" value="ATPase domain of HSP90 chaperone/DNA topoisomerase II/histidine kinase"/>
    <property type="match status" value="1"/>
</dbReference>
<dbReference type="InterPro" id="IPR000014">
    <property type="entry name" value="PAS"/>
</dbReference>
<dbReference type="PRINTS" id="PR00344">
    <property type="entry name" value="BCTRLSENSOR"/>
</dbReference>
<organism evidence="13 14">
    <name type="scientific">Hungatella hathewayi</name>
    <dbReference type="NCBI Taxonomy" id="154046"/>
    <lineage>
        <taxon>Bacteria</taxon>
        <taxon>Bacillati</taxon>
        <taxon>Bacillota</taxon>
        <taxon>Clostridia</taxon>
        <taxon>Lachnospirales</taxon>
        <taxon>Lachnospiraceae</taxon>
        <taxon>Hungatella</taxon>
    </lineage>
</organism>
<dbReference type="SUPFAM" id="SSF47384">
    <property type="entry name" value="Homodimeric domain of signal transducing histidine kinase"/>
    <property type="match status" value="1"/>
</dbReference>
<dbReference type="InterPro" id="IPR036097">
    <property type="entry name" value="HisK_dim/P_sf"/>
</dbReference>
<dbReference type="PANTHER" id="PTHR45339:SF1">
    <property type="entry name" value="HYBRID SIGNAL TRANSDUCTION HISTIDINE KINASE J"/>
    <property type="match status" value="1"/>
</dbReference>
<protein>
    <recommendedName>
        <fullName evidence="4">Stage 0 sporulation protein A homolog</fullName>
        <ecNumber evidence="3">2.7.13.3</ecNumber>
    </recommendedName>
</protein>
<dbReference type="GO" id="GO:0000155">
    <property type="term" value="F:phosphorelay sensor kinase activity"/>
    <property type="evidence" value="ECO:0007669"/>
    <property type="project" value="InterPro"/>
</dbReference>
<dbReference type="Gene3D" id="1.10.287.130">
    <property type="match status" value="1"/>
</dbReference>
<dbReference type="InterPro" id="IPR005467">
    <property type="entry name" value="His_kinase_dom"/>
</dbReference>
<evidence type="ECO:0000256" key="7">
    <source>
        <dbReference type="ARBA" id="ARBA00022777"/>
    </source>
</evidence>
<dbReference type="PROSITE" id="PS50109">
    <property type="entry name" value="HIS_KIN"/>
    <property type="match status" value="1"/>
</dbReference>
<dbReference type="SUPFAM" id="SSF55785">
    <property type="entry name" value="PYP-like sensor domain (PAS domain)"/>
    <property type="match status" value="4"/>
</dbReference>
<dbReference type="PANTHER" id="PTHR45339">
    <property type="entry name" value="HYBRID SIGNAL TRANSDUCTION HISTIDINE KINASE J"/>
    <property type="match status" value="1"/>
</dbReference>
<comment type="catalytic activity">
    <reaction evidence="1">
        <text>ATP + protein L-histidine = ADP + protein N-phospho-L-histidine.</text>
        <dbReference type="EC" id="2.7.13.3"/>
    </reaction>
</comment>
<comment type="function">
    <text evidence="9">May play the central regulatory role in sporulation. It may be an element of the effector pathway responsible for the activation of sporulation genes in response to nutritional stress. Spo0A may act in concert with spo0H (a sigma factor) to control the expression of some genes that are critical to the sporulation process.</text>
</comment>
<dbReference type="Proteomes" id="UP000263014">
    <property type="component" value="Unassembled WGS sequence"/>
</dbReference>
<dbReference type="Pfam" id="PF13426">
    <property type="entry name" value="PAS_9"/>
    <property type="match status" value="1"/>
</dbReference>
<keyword evidence="5 10" id="KW-0597">Phosphoprotein</keyword>
<feature type="domain" description="Response regulatory" evidence="12">
    <location>
        <begin position="950"/>
        <end position="1071"/>
    </location>
</feature>
<evidence type="ECO:0000256" key="3">
    <source>
        <dbReference type="ARBA" id="ARBA00012438"/>
    </source>
</evidence>
<comment type="caution">
    <text evidence="13">The sequence shown here is derived from an EMBL/GenBank/DDBJ whole genome shotgun (WGS) entry which is preliminary data.</text>
</comment>
<evidence type="ECO:0000256" key="10">
    <source>
        <dbReference type="PROSITE-ProRule" id="PRU00169"/>
    </source>
</evidence>
<dbReference type="FunFam" id="3.30.565.10:FF:000006">
    <property type="entry name" value="Sensor histidine kinase WalK"/>
    <property type="match status" value="1"/>
</dbReference>
<name>A0A374NYS7_9FIRM</name>
<evidence type="ECO:0000256" key="1">
    <source>
        <dbReference type="ARBA" id="ARBA00000085"/>
    </source>
</evidence>
<dbReference type="Pfam" id="PF00072">
    <property type="entry name" value="Response_reg"/>
    <property type="match status" value="2"/>
</dbReference>
<proteinExistence type="predicted"/>
<evidence type="ECO:0000313" key="14">
    <source>
        <dbReference type="Proteomes" id="UP000263014"/>
    </source>
</evidence>
<dbReference type="PROSITE" id="PS50110">
    <property type="entry name" value="RESPONSE_REGULATORY"/>
    <property type="match status" value="2"/>
</dbReference>
<keyword evidence="6" id="KW-0808">Transferase</keyword>
<evidence type="ECO:0000256" key="9">
    <source>
        <dbReference type="ARBA" id="ARBA00024867"/>
    </source>
</evidence>
<dbReference type="GO" id="GO:0016020">
    <property type="term" value="C:membrane"/>
    <property type="evidence" value="ECO:0007669"/>
    <property type="project" value="UniProtKB-SubCell"/>
</dbReference>
<dbReference type="EC" id="2.7.13.3" evidence="3"/>
<dbReference type="CDD" id="cd00082">
    <property type="entry name" value="HisKA"/>
    <property type="match status" value="1"/>
</dbReference>
<dbReference type="SMART" id="SM00448">
    <property type="entry name" value="REC"/>
    <property type="match status" value="2"/>
</dbReference>
<evidence type="ECO:0000313" key="13">
    <source>
        <dbReference type="EMBL" id="RGI95534.1"/>
    </source>
</evidence>
<dbReference type="Gene3D" id="3.40.50.2300">
    <property type="match status" value="2"/>
</dbReference>
<evidence type="ECO:0000256" key="2">
    <source>
        <dbReference type="ARBA" id="ARBA00004370"/>
    </source>
</evidence>
<feature type="modified residue" description="4-aspartylphosphate" evidence="10">
    <location>
        <position position="1002"/>
    </location>
</feature>
<comment type="subcellular location">
    <subcellularLocation>
        <location evidence="2">Membrane</location>
    </subcellularLocation>
</comment>
<feature type="modified residue" description="4-aspartylphosphate" evidence="10">
    <location>
        <position position="865"/>
    </location>
</feature>
<dbReference type="InterPro" id="IPR035965">
    <property type="entry name" value="PAS-like_dom_sf"/>
</dbReference>
<dbReference type="Gene3D" id="3.30.565.10">
    <property type="entry name" value="Histidine kinase-like ATPase, C-terminal domain"/>
    <property type="match status" value="1"/>
</dbReference>
<dbReference type="SMART" id="SM00388">
    <property type="entry name" value="HisKA"/>
    <property type="match status" value="1"/>
</dbReference>
<evidence type="ECO:0000256" key="8">
    <source>
        <dbReference type="ARBA" id="ARBA00023012"/>
    </source>
</evidence>
<dbReference type="InterPro" id="IPR003661">
    <property type="entry name" value="HisK_dim/P_dom"/>
</dbReference>
<dbReference type="SMART" id="SM00387">
    <property type="entry name" value="HATPase_c"/>
    <property type="match status" value="1"/>
</dbReference>
<dbReference type="CDD" id="cd16922">
    <property type="entry name" value="HATPase_EvgS-ArcB-TorS-like"/>
    <property type="match status" value="1"/>
</dbReference>
<gene>
    <name evidence="13" type="ORF">DXD79_31775</name>
</gene>
<dbReference type="SUPFAM" id="SSF52172">
    <property type="entry name" value="CheY-like"/>
    <property type="match status" value="2"/>
</dbReference>
<dbReference type="CDD" id="cd17546">
    <property type="entry name" value="REC_hyHK_CKI1_RcsC-like"/>
    <property type="match status" value="1"/>
</dbReference>
<reference evidence="13 14" key="1">
    <citation type="submission" date="2018-08" db="EMBL/GenBank/DDBJ databases">
        <title>A genome reference for cultivated species of the human gut microbiota.</title>
        <authorList>
            <person name="Zou Y."/>
            <person name="Xue W."/>
            <person name="Luo G."/>
        </authorList>
    </citation>
    <scope>NUCLEOTIDE SEQUENCE [LARGE SCALE GENOMIC DNA]</scope>
    <source>
        <strain evidence="13 14">TM09-12</strain>
    </source>
</reference>
<dbReference type="InterPro" id="IPR011006">
    <property type="entry name" value="CheY-like_superfamily"/>
</dbReference>
<feature type="domain" description="Response regulatory" evidence="12">
    <location>
        <begin position="811"/>
        <end position="931"/>
    </location>
</feature>
<dbReference type="InterPro" id="IPR003594">
    <property type="entry name" value="HATPase_dom"/>
</dbReference>
<dbReference type="InterPro" id="IPR036890">
    <property type="entry name" value="HATPase_C_sf"/>
</dbReference>
<keyword evidence="7" id="KW-0418">Kinase</keyword>
<dbReference type="RefSeq" id="WP_117621527.1">
    <property type="nucleotide sequence ID" value="NZ_QSON01000030.1"/>
</dbReference>
<evidence type="ECO:0000256" key="6">
    <source>
        <dbReference type="ARBA" id="ARBA00022679"/>
    </source>
</evidence>
<dbReference type="EMBL" id="QSON01000030">
    <property type="protein sequence ID" value="RGI95534.1"/>
    <property type="molecule type" value="Genomic_DNA"/>
</dbReference>
<evidence type="ECO:0000256" key="5">
    <source>
        <dbReference type="ARBA" id="ARBA00022553"/>
    </source>
</evidence>
<dbReference type="Gene3D" id="3.30.450.20">
    <property type="entry name" value="PAS domain"/>
    <property type="match status" value="1"/>
</dbReference>
<dbReference type="InterPro" id="IPR001789">
    <property type="entry name" value="Sig_transdc_resp-reg_receiver"/>
</dbReference>